<dbReference type="Gene3D" id="2.60.60.30">
    <property type="entry name" value="sav2460 like domains"/>
    <property type="match status" value="1"/>
</dbReference>
<dbReference type="RefSeq" id="WP_311603524.1">
    <property type="nucleotide sequence ID" value="NZ_JAVREM010000072.1"/>
</dbReference>
<reference evidence="5" key="1">
    <citation type="submission" date="2023-07" db="EMBL/GenBank/DDBJ databases">
        <title>30 novel species of actinomycetes from the DSMZ collection.</title>
        <authorList>
            <person name="Nouioui I."/>
        </authorList>
    </citation>
    <scope>NUCLEOTIDE SEQUENCE [LARGE SCALE GENOMIC DNA]</scope>
    <source>
        <strain evidence="5">DSM 44918</strain>
    </source>
</reference>
<comment type="caution">
    <text evidence="4">The sequence shown here is derived from an EMBL/GenBank/DDBJ whole genome shotgun (WGS) entry which is preliminary data.</text>
</comment>
<proteinExistence type="inferred from homology"/>
<dbReference type="PANTHER" id="PTHR32097">
    <property type="entry name" value="CAMP-BINDING PROTEIN 1-RELATED"/>
    <property type="match status" value="1"/>
</dbReference>
<dbReference type="CDD" id="cd06974">
    <property type="entry name" value="TerD_like"/>
    <property type="match status" value="1"/>
</dbReference>
<dbReference type="InterPro" id="IPR051324">
    <property type="entry name" value="Stress/Tellurium_Resist"/>
</dbReference>
<organism evidence="4 5">
    <name type="scientific">Streptomyces millisiae</name>
    <dbReference type="NCBI Taxonomy" id="3075542"/>
    <lineage>
        <taxon>Bacteria</taxon>
        <taxon>Bacillati</taxon>
        <taxon>Actinomycetota</taxon>
        <taxon>Actinomycetes</taxon>
        <taxon>Kitasatosporales</taxon>
        <taxon>Streptomycetaceae</taxon>
        <taxon>Streptomyces</taxon>
    </lineage>
</organism>
<name>A0ABU2LYU7_9ACTN</name>
<comment type="similarity">
    <text evidence="1">Belongs to the CAPAB/TerDEXZ family.</text>
</comment>
<keyword evidence="5" id="KW-1185">Reference proteome</keyword>
<dbReference type="Proteomes" id="UP001183420">
    <property type="component" value="Unassembled WGS sequence"/>
</dbReference>
<gene>
    <name evidence="4" type="ORF">RNC47_30945</name>
</gene>
<feature type="region of interest" description="Disordered" evidence="2">
    <location>
        <begin position="188"/>
        <end position="212"/>
    </location>
</feature>
<dbReference type="Pfam" id="PF02342">
    <property type="entry name" value="TerD"/>
    <property type="match status" value="1"/>
</dbReference>
<dbReference type="InterPro" id="IPR003325">
    <property type="entry name" value="TerD"/>
</dbReference>
<evidence type="ECO:0000256" key="1">
    <source>
        <dbReference type="ARBA" id="ARBA00008775"/>
    </source>
</evidence>
<sequence>MTQALERGATIHLPVASLRAVLRWKPTGTSASPDTPDIDLSALLLGPGGRVRTEGDFVFYNQPRHPTGLVRRLPKRREAAGLRDSVEADLGRLDAGVTRVVLAASSDAGGFRVAESSPRLLLQDAATAPGSTAGLALLRLAPAAGETALVCGFFGRTATGWEFHAVGRGYVGGLVALAADFGVTAARRRAAPPQPDPSFTLPPQGPQFLPRA</sequence>
<dbReference type="PANTHER" id="PTHR32097:SF4">
    <property type="entry name" value="GENERAL STRESS PROTEIN 16U"/>
    <property type="match status" value="1"/>
</dbReference>
<accession>A0ABU2LYU7</accession>
<evidence type="ECO:0000259" key="3">
    <source>
        <dbReference type="Pfam" id="PF02342"/>
    </source>
</evidence>
<dbReference type="EMBL" id="JAVREM010000072">
    <property type="protein sequence ID" value="MDT0322739.1"/>
    <property type="molecule type" value="Genomic_DNA"/>
</dbReference>
<evidence type="ECO:0000313" key="5">
    <source>
        <dbReference type="Proteomes" id="UP001183420"/>
    </source>
</evidence>
<protein>
    <submittedName>
        <fullName evidence="4">TerD family protein</fullName>
    </submittedName>
</protein>
<evidence type="ECO:0000313" key="4">
    <source>
        <dbReference type="EMBL" id="MDT0322739.1"/>
    </source>
</evidence>
<evidence type="ECO:0000256" key="2">
    <source>
        <dbReference type="SAM" id="MobiDB-lite"/>
    </source>
</evidence>
<feature type="domain" description="TerD" evidence="3">
    <location>
        <begin position="1"/>
        <end position="181"/>
    </location>
</feature>